<name>A0A976GCD8_9BURK</name>
<gene>
    <name evidence="2" type="ORF">CO2235_MP20201</name>
</gene>
<comment type="caution">
    <text evidence="2">The sequence shown here is derived from an EMBL/GenBank/DDBJ whole genome shotgun (WGS) entry which is preliminary data.</text>
</comment>
<reference evidence="2 3" key="1">
    <citation type="submission" date="2018-01" db="EMBL/GenBank/DDBJ databases">
        <authorList>
            <person name="Clerissi C."/>
        </authorList>
    </citation>
    <scope>NUCLEOTIDE SEQUENCE [LARGE SCALE GENOMIC DNA]</scope>
    <source>
        <strain evidence="2">Cupriavidus oxalaticus LMG 2235</strain>
        <plasmid evidence="3">co2235_mp</plasmid>
    </source>
</reference>
<feature type="region of interest" description="Disordered" evidence="1">
    <location>
        <begin position="90"/>
        <end position="109"/>
    </location>
</feature>
<dbReference type="AlphaFoldDB" id="A0A976GCD8"/>
<evidence type="ECO:0000256" key="1">
    <source>
        <dbReference type="SAM" id="MobiDB-lite"/>
    </source>
</evidence>
<dbReference type="Proteomes" id="UP000256862">
    <property type="component" value="Plasmid CO2235_mp"/>
</dbReference>
<organism evidence="2 3">
    <name type="scientific">Cupriavidus oxalaticus</name>
    <dbReference type="NCBI Taxonomy" id="96344"/>
    <lineage>
        <taxon>Bacteria</taxon>
        <taxon>Pseudomonadati</taxon>
        <taxon>Pseudomonadota</taxon>
        <taxon>Betaproteobacteria</taxon>
        <taxon>Burkholderiales</taxon>
        <taxon>Burkholderiaceae</taxon>
        <taxon>Cupriavidus</taxon>
    </lineage>
</organism>
<sequence>MPARRIARAPYAFYVPSGTVRLRRSPRASSHLRLLHEGPAPAGAAAARRTLKATRTSAPLGFPANLPMDERFPTIRLLSQRLSMTLNRVTGLQSAPQQGQRRSQAVGYQ</sequence>
<protein>
    <submittedName>
        <fullName evidence="2">Uncharacterized protein</fullName>
    </submittedName>
</protein>
<geneLocation type="plasmid" evidence="3">
    <name>co2235_mp</name>
</geneLocation>
<proteinExistence type="predicted"/>
<feature type="compositionally biased region" description="Polar residues" evidence="1">
    <location>
        <begin position="90"/>
        <end position="103"/>
    </location>
</feature>
<accession>A0A976GCD8</accession>
<dbReference type="EMBL" id="OGUS01000137">
    <property type="protein sequence ID" value="SPC19790.1"/>
    <property type="molecule type" value="Genomic_DNA"/>
</dbReference>
<evidence type="ECO:0000313" key="2">
    <source>
        <dbReference type="EMBL" id="SPC19790.1"/>
    </source>
</evidence>
<evidence type="ECO:0000313" key="3">
    <source>
        <dbReference type="Proteomes" id="UP000256862"/>
    </source>
</evidence>